<dbReference type="OrthoDB" id="10053569at2759"/>
<protein>
    <recommendedName>
        <fullName evidence="3">FAD-binding domain-containing protein</fullName>
    </recommendedName>
</protein>
<dbReference type="HOGENOM" id="CLU_432267_0_0_1"/>
<dbReference type="STRING" id="135651.G0NGU7"/>
<dbReference type="InterPro" id="IPR036188">
    <property type="entry name" value="FAD/NAD-bd_sf"/>
</dbReference>
<dbReference type="PANTHER" id="PTHR46028:SF1">
    <property type="entry name" value="FAD-BINDING DOMAIN-CONTAINING PROTEIN"/>
    <property type="match status" value="1"/>
</dbReference>
<evidence type="ECO:0000259" key="3">
    <source>
        <dbReference type="Pfam" id="PF01494"/>
    </source>
</evidence>
<dbReference type="GO" id="GO:0070189">
    <property type="term" value="P:kynurenine metabolic process"/>
    <property type="evidence" value="ECO:0007669"/>
    <property type="project" value="TreeGrafter"/>
</dbReference>
<dbReference type="GO" id="GO:0071949">
    <property type="term" value="F:FAD binding"/>
    <property type="evidence" value="ECO:0007669"/>
    <property type="project" value="InterPro"/>
</dbReference>
<dbReference type="AlphaFoldDB" id="G0NGU7"/>
<gene>
    <name evidence="4" type="ORF">CAEBREN_30464</name>
</gene>
<dbReference type="GO" id="GO:0005741">
    <property type="term" value="C:mitochondrial outer membrane"/>
    <property type="evidence" value="ECO:0007669"/>
    <property type="project" value="TreeGrafter"/>
</dbReference>
<dbReference type="EMBL" id="GL379883">
    <property type="protein sequence ID" value="EGT60271.1"/>
    <property type="molecule type" value="Genomic_DNA"/>
</dbReference>
<dbReference type="FunCoup" id="G0NGU7">
    <property type="interactions" value="49"/>
</dbReference>
<dbReference type="SUPFAM" id="SSF51905">
    <property type="entry name" value="FAD/NAD(P)-binding domain"/>
    <property type="match status" value="1"/>
</dbReference>
<feature type="compositionally biased region" description="Low complexity" evidence="2">
    <location>
        <begin position="388"/>
        <end position="424"/>
    </location>
</feature>
<dbReference type="InterPro" id="IPR002938">
    <property type="entry name" value="FAD-bd"/>
</dbReference>
<dbReference type="InParanoid" id="G0NGU7"/>
<dbReference type="Pfam" id="PF01494">
    <property type="entry name" value="FAD_binding_3"/>
    <property type="match status" value="1"/>
</dbReference>
<evidence type="ECO:0000256" key="2">
    <source>
        <dbReference type="SAM" id="MobiDB-lite"/>
    </source>
</evidence>
<organism evidence="5">
    <name type="scientific">Caenorhabditis brenneri</name>
    <name type="common">Nematode worm</name>
    <dbReference type="NCBI Taxonomy" id="135651"/>
    <lineage>
        <taxon>Eukaryota</taxon>
        <taxon>Metazoa</taxon>
        <taxon>Ecdysozoa</taxon>
        <taxon>Nematoda</taxon>
        <taxon>Chromadorea</taxon>
        <taxon>Rhabditida</taxon>
        <taxon>Rhabditina</taxon>
        <taxon>Rhabditomorpha</taxon>
        <taxon>Rhabditoidea</taxon>
        <taxon>Rhabditidae</taxon>
        <taxon>Peloderinae</taxon>
        <taxon>Caenorhabditis</taxon>
    </lineage>
</organism>
<accession>G0NGU7</accession>
<dbReference type="PANTHER" id="PTHR46028">
    <property type="entry name" value="KYNURENINE 3-MONOOXYGENASE"/>
    <property type="match status" value="1"/>
</dbReference>
<evidence type="ECO:0000313" key="4">
    <source>
        <dbReference type="EMBL" id="EGT60271.1"/>
    </source>
</evidence>
<keyword evidence="1" id="KW-0560">Oxidoreductase</keyword>
<dbReference type="eggNOG" id="KOG2614">
    <property type="taxonomic scope" value="Eukaryota"/>
</dbReference>
<keyword evidence="1" id="KW-0503">Monooxygenase</keyword>
<proteinExistence type="predicted"/>
<dbReference type="PRINTS" id="PR00420">
    <property type="entry name" value="RNGMNOXGNASE"/>
</dbReference>
<keyword evidence="5" id="KW-1185">Reference proteome</keyword>
<evidence type="ECO:0000256" key="1">
    <source>
        <dbReference type="ARBA" id="ARBA00023033"/>
    </source>
</evidence>
<dbReference type="GO" id="GO:0004502">
    <property type="term" value="F:kynurenine 3-monooxygenase activity"/>
    <property type="evidence" value="ECO:0007669"/>
    <property type="project" value="TreeGrafter"/>
</dbReference>
<evidence type="ECO:0000313" key="5">
    <source>
        <dbReference type="Proteomes" id="UP000008068"/>
    </source>
</evidence>
<dbReference type="Proteomes" id="UP000008068">
    <property type="component" value="Unassembled WGS sequence"/>
</dbReference>
<feature type="domain" description="FAD-binding" evidence="3">
    <location>
        <begin position="4"/>
        <end position="315"/>
    </location>
</feature>
<dbReference type="Gene3D" id="3.50.50.60">
    <property type="entry name" value="FAD/NAD(P)-binding domain"/>
    <property type="match status" value="1"/>
</dbReference>
<sequence length="633" mass="70792">MPLVLIAGGGLVGSVNACFFGRRGWKVTVFESRSDPRGKDIENGKSINLALGFRALSTLDQLGLKEKVIDLGVAIREKVCYQEGRPPIRERIQTLKDGDFILTINRHKLSQLLINEAEKYENVKFLFNHKATKFDAVDKMLVVETLEESFPVDGDLILACDGAHSSIRRSLLKAPGFGFRQRYIDIGYMDLSVKVMNSSDFKLGVHYSWRKENAILVALLNRDQSLTVFEESFSNPKDASFFFENHFSDVYRVLGEKHIENIFSGNKAQAIISVQCSQHSFFDKLLLMGDSAHAMVPFQGQGVNCGFEDCVVLDEILDDFGERDLMHVAQKYSTLRTKETNIMNNMEWAIYAQLLHVRFNHLLTMADRINMSLDDIIKRDKKVKTESKAGTSNGNNSNKNAGSNKPSGAKRNNNNRRAPPAKNARVALANKVLKKSKAIAARAGAQRRSLGARGKPVPAAGLSTVATKKLVNKLVKNALRKRTNITTAQVVRKRGGVAASTLAARRTQAIRKNIAAARNAVLPVRTVIQQRPISAPIRTYAAQVVQRVVQAPAPPQRHYQQPQRFQQQPQRIQQQPMSYRRPQQGGNVRYVNAGGRQAQRNTVVRQVQPVQYRPVQYVTDSVVTSRGRGFRAF</sequence>
<reference evidence="5" key="1">
    <citation type="submission" date="2011-07" db="EMBL/GenBank/DDBJ databases">
        <authorList>
            <consortium name="Caenorhabditis brenneri Sequencing and Analysis Consortium"/>
            <person name="Wilson R.K."/>
        </authorList>
    </citation>
    <scope>NUCLEOTIDE SEQUENCE [LARGE SCALE GENOMIC DNA]</scope>
    <source>
        <strain evidence="5">PB2801</strain>
    </source>
</reference>
<feature type="region of interest" description="Disordered" evidence="2">
    <location>
        <begin position="384"/>
        <end position="424"/>
    </location>
</feature>
<feature type="compositionally biased region" description="Low complexity" evidence="2">
    <location>
        <begin position="553"/>
        <end position="576"/>
    </location>
</feature>
<feature type="region of interest" description="Disordered" evidence="2">
    <location>
        <begin position="553"/>
        <end position="587"/>
    </location>
</feature>
<name>G0NGU7_CAEBE</name>